<dbReference type="PRINTS" id="PR00008">
    <property type="entry name" value="DAGPEDOMAIN"/>
</dbReference>
<dbReference type="InterPro" id="IPR008271">
    <property type="entry name" value="Ser/Thr_kinase_AS"/>
</dbReference>
<feature type="region of interest" description="Disordered" evidence="10">
    <location>
        <begin position="167"/>
        <end position="195"/>
    </location>
</feature>
<evidence type="ECO:0000256" key="4">
    <source>
        <dbReference type="ARBA" id="ARBA00022723"/>
    </source>
</evidence>
<keyword evidence="3" id="KW-0808">Transferase</keyword>
<feature type="domain" description="Protein kinase" evidence="11">
    <location>
        <begin position="978"/>
        <end position="1252"/>
    </location>
</feature>
<dbReference type="PROSITE" id="PS50081">
    <property type="entry name" value="ZF_DAG_PE_2"/>
    <property type="match status" value="2"/>
</dbReference>
<evidence type="ECO:0000256" key="7">
    <source>
        <dbReference type="ARBA" id="ARBA00022833"/>
    </source>
</evidence>
<dbReference type="CDD" id="cd20795">
    <property type="entry name" value="C1_PKD_rpt1"/>
    <property type="match status" value="1"/>
</dbReference>
<dbReference type="PROSITE" id="PS00479">
    <property type="entry name" value="ZF_DAG_PE_1"/>
    <property type="match status" value="2"/>
</dbReference>
<evidence type="ECO:0000256" key="1">
    <source>
        <dbReference type="ARBA" id="ARBA00022527"/>
    </source>
</evidence>
<dbReference type="InterPro" id="IPR011009">
    <property type="entry name" value="Kinase-like_dom_sf"/>
</dbReference>
<dbReference type="WBParaSite" id="SRDH1_18700.1">
    <property type="protein sequence ID" value="SRDH1_18700.1"/>
    <property type="gene ID" value="SRDH1_18700"/>
</dbReference>
<proteinExistence type="predicted"/>
<dbReference type="PROSITE" id="PS00107">
    <property type="entry name" value="PROTEIN_KINASE_ATP"/>
    <property type="match status" value="1"/>
</dbReference>
<evidence type="ECO:0000256" key="3">
    <source>
        <dbReference type="ARBA" id="ARBA00022679"/>
    </source>
</evidence>
<dbReference type="GO" id="GO:0035556">
    <property type="term" value="P:intracellular signal transduction"/>
    <property type="evidence" value="ECO:0007669"/>
    <property type="project" value="TreeGrafter"/>
</dbReference>
<evidence type="ECO:0000259" key="12">
    <source>
        <dbReference type="PROSITE" id="PS50081"/>
    </source>
</evidence>
<dbReference type="InterPro" id="IPR017441">
    <property type="entry name" value="Protein_kinase_ATP_BS"/>
</dbReference>
<dbReference type="InterPro" id="IPR020454">
    <property type="entry name" value="DAG/PE-bd"/>
</dbReference>
<evidence type="ECO:0000259" key="11">
    <source>
        <dbReference type="PROSITE" id="PS50011"/>
    </source>
</evidence>
<feature type="domain" description="Phorbol-ester/DAG-type" evidence="12">
    <location>
        <begin position="97"/>
        <end position="147"/>
    </location>
</feature>
<dbReference type="SUPFAM" id="SSF50729">
    <property type="entry name" value="PH domain-like"/>
    <property type="match status" value="1"/>
</dbReference>
<dbReference type="GO" id="GO:0016020">
    <property type="term" value="C:membrane"/>
    <property type="evidence" value="ECO:0007669"/>
    <property type="project" value="UniProtKB-SubCell"/>
</dbReference>
<evidence type="ECO:0008006" key="15">
    <source>
        <dbReference type="Google" id="ProtNLM"/>
    </source>
</evidence>
<dbReference type="PROSITE" id="PS50011">
    <property type="entry name" value="PROTEIN_KINASE_DOM"/>
    <property type="match status" value="1"/>
</dbReference>
<dbReference type="Gene3D" id="2.30.29.30">
    <property type="entry name" value="Pleckstrin-homology domain (PH domain)/Phosphotyrosine-binding domain (PTB)"/>
    <property type="match status" value="1"/>
</dbReference>
<feature type="compositionally biased region" description="Basic and acidic residues" evidence="10">
    <location>
        <begin position="937"/>
        <end position="946"/>
    </location>
</feature>
<dbReference type="FunFam" id="3.30.200.20:FF:000042">
    <property type="entry name" value="Aurora kinase A"/>
    <property type="match status" value="1"/>
</dbReference>
<dbReference type="InterPro" id="IPR000719">
    <property type="entry name" value="Prot_kinase_dom"/>
</dbReference>
<dbReference type="GO" id="GO:0005829">
    <property type="term" value="C:cytosol"/>
    <property type="evidence" value="ECO:0007669"/>
    <property type="project" value="TreeGrafter"/>
</dbReference>
<keyword evidence="13" id="KW-1185">Reference proteome</keyword>
<evidence type="ECO:0000256" key="9">
    <source>
        <dbReference type="PROSITE-ProRule" id="PRU10141"/>
    </source>
</evidence>
<dbReference type="CDD" id="cd01239">
    <property type="entry name" value="PH_PKD"/>
    <property type="match status" value="1"/>
</dbReference>
<feature type="region of interest" description="Disordered" evidence="10">
    <location>
        <begin position="935"/>
        <end position="959"/>
    </location>
</feature>
<keyword evidence="6" id="KW-0418">Kinase</keyword>
<name>A0AA85EQL6_9TREM</name>
<feature type="binding site" evidence="9">
    <location>
        <position position="1007"/>
    </location>
    <ligand>
        <name>ATP</name>
        <dbReference type="ChEBI" id="CHEBI:30616"/>
    </ligand>
</feature>
<feature type="compositionally biased region" description="Polar residues" evidence="10">
    <location>
        <begin position="854"/>
        <end position="879"/>
    </location>
</feature>
<dbReference type="CDD" id="cd20796">
    <property type="entry name" value="C1_PKD_rpt2"/>
    <property type="match status" value="1"/>
</dbReference>
<keyword evidence="1" id="KW-0723">Serine/threonine-protein kinase</keyword>
<accession>A0AA85EQL6</accession>
<feature type="region of interest" description="Disordered" evidence="10">
    <location>
        <begin position="390"/>
        <end position="412"/>
    </location>
</feature>
<feature type="domain" description="Phorbol-ester/DAG-type" evidence="12">
    <location>
        <begin position="276"/>
        <end position="326"/>
    </location>
</feature>
<keyword evidence="7" id="KW-0862">Zinc</keyword>
<dbReference type="InterPro" id="IPR002219">
    <property type="entry name" value="PKC_DAG/PE"/>
</dbReference>
<evidence type="ECO:0000256" key="8">
    <source>
        <dbReference type="ARBA" id="ARBA00022840"/>
    </source>
</evidence>
<keyword evidence="2" id="KW-0597">Phosphoprotein</keyword>
<keyword evidence="5 9" id="KW-0547">Nucleotide-binding</keyword>
<dbReference type="PANTHER" id="PTHR22968:SF24">
    <property type="entry name" value="SERINE_THREONINE-PROTEIN KINASE"/>
    <property type="match status" value="1"/>
</dbReference>
<dbReference type="CDD" id="cd14082">
    <property type="entry name" value="STKc_PKD"/>
    <property type="match status" value="1"/>
</dbReference>
<evidence type="ECO:0000313" key="13">
    <source>
        <dbReference type="Proteomes" id="UP000050792"/>
    </source>
</evidence>
<dbReference type="GO" id="GO:0004697">
    <property type="term" value="F:diacylglycerol-dependent serine/threonine kinase activity"/>
    <property type="evidence" value="ECO:0007669"/>
    <property type="project" value="UniProtKB-EC"/>
</dbReference>
<dbReference type="Gene3D" id="3.30.200.20">
    <property type="entry name" value="Phosphorylase Kinase, domain 1"/>
    <property type="match status" value="1"/>
</dbReference>
<dbReference type="Pfam" id="PF00130">
    <property type="entry name" value="C1_1"/>
    <property type="match status" value="2"/>
</dbReference>
<evidence type="ECO:0000256" key="2">
    <source>
        <dbReference type="ARBA" id="ARBA00022553"/>
    </source>
</evidence>
<dbReference type="PROSITE" id="PS00108">
    <property type="entry name" value="PROTEIN_KINASE_ST"/>
    <property type="match status" value="1"/>
</dbReference>
<dbReference type="FunFam" id="1.10.510.10:FF:000571">
    <property type="entry name" value="Maternal embryonic leucine zipper kinase"/>
    <property type="match status" value="1"/>
</dbReference>
<dbReference type="Gene3D" id="1.10.510.10">
    <property type="entry name" value="Transferase(Phosphotransferase) domain 1"/>
    <property type="match status" value="1"/>
</dbReference>
<dbReference type="Proteomes" id="UP000050792">
    <property type="component" value="Unassembled WGS sequence"/>
</dbReference>
<dbReference type="SMART" id="SM00109">
    <property type="entry name" value="C1"/>
    <property type="match status" value="2"/>
</dbReference>
<sequence>MAFAFFLQLETYQACVYVEKNFELGDIYLAAADVVKKLVSTRNENKLVDNITLYCNKDNTIDGYCQVTSTSDIVSGCVIQIVLNDKIQIERQIQVVGHNFQVHSYRSPHFCDYCGEVLFGLVRQGLRCSGCCQNFHKKCAYKIPNTCTGISTRSSLTKQSSFEINNQTSSSLSKNTVQSHSLHGNEDQSLSVQFQKNKTQRSLDTGLESKSADLKNHLNQETNDQDLSNTTIQRYKTIIKIGQIQPINTSPLRKSSILLGKPLWSQQVIEKPPEVPHTFELRRSAKPIVCQNCHRLLHGLFRQGLQCKDCKLWVHKKCATSIPNNCDGEQLSQEDNPIKDTQSRNSSALSITTLLGVQDPTTLSSTSSSSSGPSKFRKRLFLRGQTVSAINSQTTNEQQQPETPSVDQKPNRFLHATQRQVTVENLCSPSKNELIEVQPHSVMPISTPKLLSSSNSSTDNKLIHSTDVKIIQSTIEKRKAHFRSRHQIKELCEPDMKFNGLVKSADTDPQCNESVDQTTPLQMDLHELSTDLRSSIERPLVKVNPLLCGQRNIPLMRVVQSVRHTKRSGSSLIIRETWMVHRTNKDPVLRRHFWRLGTKSITMFYHEKTNRYFKELNLNNIICLEPAGTNPYPWCHPNTSQATTTTTITITTTTTTPNNCPVTINKNINDCETRLKSLNLNEFTTKLIRNDNNNDAKSDNSLIIPDHVFELRCVDDLIYYVGQLGYMESLDNENDTSLLSKLHSRRKSHFPTLPTAVSYVRKASAPLYGLVYLPEPPPQPPLSSSLFTSNIKSSNFLKVDLSQSIKPQVTGNCIQENSISDGCYRAAILPPPPGTGLDLAKHLETAIRQSMLPLTSRTSSQKSTTIENVNHQSTKIMQQQRDKEILEQTPETQKSMTASITDNNFIIPKLVTINSSAGKDPVNISECSQICNEETDEKTKEISDLEKAEEDDDGTGSSISAFIESKQSSDNVQALYEIFPDEVLGSGQFGIVYGGIHRKTKREVAIKVIDKLRFPTKREAQLKNEVSILRNLNHPGVVNLERMFETPKRVFVVMEKLAGDMLEMILGSPQGRLTERVTKYLATQILVALRYLHLRSIVHCDLKPENVLLAIPPNADVNNMGLPEVSQSVAQQFPQIKLCDFGFARIIGDKSFRRSLVGTPAYLAPEVLKNRGYNRGIDMWSVGVILYVSLSGTFPFNEEEDIAEQIENAEFMYPSDPWDNISEDAIHLITHLLQVRLRNRFSVERSLNHIWMQDYICWCDLRRLEATISNESRFLTANADDARWERYREKWNSEIDAEPRDRVSDQTSRKLLTWKELAWRTDISI</sequence>
<reference evidence="13" key="1">
    <citation type="submission" date="2022-06" db="EMBL/GenBank/DDBJ databases">
        <authorList>
            <person name="Berger JAMES D."/>
            <person name="Berger JAMES D."/>
        </authorList>
    </citation>
    <scope>NUCLEOTIDE SEQUENCE [LARGE SCALE GENOMIC DNA]</scope>
</reference>
<dbReference type="Pfam" id="PF00069">
    <property type="entry name" value="Pkinase"/>
    <property type="match status" value="1"/>
</dbReference>
<dbReference type="GO" id="GO:0008270">
    <property type="term" value="F:zinc ion binding"/>
    <property type="evidence" value="ECO:0007669"/>
    <property type="project" value="UniProtKB-KW"/>
</dbReference>
<evidence type="ECO:0000256" key="6">
    <source>
        <dbReference type="ARBA" id="ARBA00022777"/>
    </source>
</evidence>
<protein>
    <recommendedName>
        <fullName evidence="15">Protein kinase C</fullName>
    </recommendedName>
</protein>
<dbReference type="GO" id="GO:0007200">
    <property type="term" value="P:phospholipase C-activating G protein-coupled receptor signaling pathway"/>
    <property type="evidence" value="ECO:0007669"/>
    <property type="project" value="TreeGrafter"/>
</dbReference>
<feature type="region of interest" description="Disordered" evidence="10">
    <location>
        <begin position="854"/>
        <end position="882"/>
    </location>
</feature>
<evidence type="ECO:0000256" key="10">
    <source>
        <dbReference type="SAM" id="MobiDB-lite"/>
    </source>
</evidence>
<reference evidence="14" key="2">
    <citation type="submission" date="2023-11" db="UniProtKB">
        <authorList>
            <consortium name="WormBaseParasite"/>
        </authorList>
    </citation>
    <scope>IDENTIFICATION</scope>
</reference>
<evidence type="ECO:0000256" key="5">
    <source>
        <dbReference type="ARBA" id="ARBA00022741"/>
    </source>
</evidence>
<dbReference type="GO" id="GO:0005524">
    <property type="term" value="F:ATP binding"/>
    <property type="evidence" value="ECO:0007669"/>
    <property type="project" value="UniProtKB-UniRule"/>
</dbReference>
<feature type="compositionally biased region" description="Low complexity" evidence="10">
    <location>
        <begin position="391"/>
        <end position="405"/>
    </location>
</feature>
<organism evidence="13 14">
    <name type="scientific">Schistosoma rodhaini</name>
    <dbReference type="NCBI Taxonomy" id="6188"/>
    <lineage>
        <taxon>Eukaryota</taxon>
        <taxon>Metazoa</taxon>
        <taxon>Spiralia</taxon>
        <taxon>Lophotrochozoa</taxon>
        <taxon>Platyhelminthes</taxon>
        <taxon>Trematoda</taxon>
        <taxon>Digenea</taxon>
        <taxon>Strigeidida</taxon>
        <taxon>Schistosomatoidea</taxon>
        <taxon>Schistosomatidae</taxon>
        <taxon>Schistosoma</taxon>
    </lineage>
</organism>
<feature type="region of interest" description="Disordered" evidence="10">
    <location>
        <begin position="325"/>
        <end position="346"/>
    </location>
</feature>
<keyword evidence="8 9" id="KW-0067">ATP-binding</keyword>
<dbReference type="FunFam" id="3.30.60.20:FF:000021">
    <property type="entry name" value="Serine/threonine-protein kinase"/>
    <property type="match status" value="1"/>
</dbReference>
<dbReference type="InterPro" id="IPR011993">
    <property type="entry name" value="PH-like_dom_sf"/>
</dbReference>
<evidence type="ECO:0000313" key="14">
    <source>
        <dbReference type="WBParaSite" id="SRDH1_18700.1"/>
    </source>
</evidence>
<dbReference type="PANTHER" id="PTHR22968">
    <property type="entry name" value="PROTEIN KINASE C, MU"/>
    <property type="match status" value="1"/>
</dbReference>
<keyword evidence="4" id="KW-0479">Metal-binding</keyword>
<dbReference type="SMART" id="SM00220">
    <property type="entry name" value="S_TKc"/>
    <property type="match status" value="1"/>
</dbReference>
<dbReference type="SUPFAM" id="SSF57889">
    <property type="entry name" value="Cysteine-rich domain"/>
    <property type="match status" value="2"/>
</dbReference>
<dbReference type="Gene3D" id="3.30.60.20">
    <property type="match status" value="2"/>
</dbReference>
<dbReference type="InterPro" id="IPR046349">
    <property type="entry name" value="C1-like_sf"/>
</dbReference>
<dbReference type="SUPFAM" id="SSF56112">
    <property type="entry name" value="Protein kinase-like (PK-like)"/>
    <property type="match status" value="1"/>
</dbReference>